<organism evidence="1 2">
    <name type="scientific">Nocardioides panacihumi</name>
    <dbReference type="NCBI Taxonomy" id="400774"/>
    <lineage>
        <taxon>Bacteria</taxon>
        <taxon>Bacillati</taxon>
        <taxon>Actinomycetota</taxon>
        <taxon>Actinomycetes</taxon>
        <taxon>Propionibacteriales</taxon>
        <taxon>Nocardioidaceae</taxon>
        <taxon>Nocardioides</taxon>
    </lineage>
</organism>
<dbReference type="Gene3D" id="2.60.40.10">
    <property type="entry name" value="Immunoglobulins"/>
    <property type="match status" value="1"/>
</dbReference>
<evidence type="ECO:0008006" key="3">
    <source>
        <dbReference type="Google" id="ProtNLM"/>
    </source>
</evidence>
<proteinExistence type="predicted"/>
<protein>
    <recommendedName>
        <fullName evidence="3">Big-1 domain-containing protein</fullName>
    </recommendedName>
</protein>
<sequence>MFRSLTVIRRGSLLIVTLLLVAMPLVAVPTVVTASAAHSAGRWAGYEIPRTGRAAGGWIGGYRIGATPIFLVTPSREPNRRGYQRARLVDDLSGRSGATRGETARAAWILSKYGGYRDATQAAAVDASVYALLVGGRWSTSGARGARRINETPDWLTVRRFARIMLNESRRHAGPYRVRVTATGTDVGGTIEATVTVTDGHGRPAAGLPLTIAATGAASSRAVTGDNGRAVARFAASKAGWHRITAIVREVPEHRLHLRLPLRRGQAAAAEGGDRRTLVASTLAPVRGPQALGLPTNPVTVAAGSPAQVAVTVTGDGTSRSAVGTLYGPAGSASLAQCAGQSVGTVRTTVRADGHYVLPGLTPRVAGYYVWHVAVAGTPTALPVAACGADTTVKAVAVLSMTARNPTTLKAPDNATVDVALSGWSGTPGVDVTLNVYGPYATEQALRLAGCKGTILDSPSHKMNGGTTLPFSTYIEQAGWYALQATTPSTELSFGAQSLCADAGTELHVS</sequence>
<gene>
    <name evidence="1" type="ORF">GCM10009798_17960</name>
</gene>
<dbReference type="SUPFAM" id="SSF49373">
    <property type="entry name" value="Invasin/intimin cell-adhesion fragments"/>
    <property type="match status" value="1"/>
</dbReference>
<name>A0ABP5CBZ6_9ACTN</name>
<dbReference type="InterPro" id="IPR008964">
    <property type="entry name" value="Invasin/intimin_cell_adhesion"/>
</dbReference>
<keyword evidence="2" id="KW-1185">Reference proteome</keyword>
<accession>A0ABP5CBZ6</accession>
<comment type="caution">
    <text evidence="1">The sequence shown here is derived from an EMBL/GenBank/DDBJ whole genome shotgun (WGS) entry which is preliminary data.</text>
</comment>
<reference evidence="2" key="1">
    <citation type="journal article" date="2019" name="Int. J. Syst. Evol. Microbiol.">
        <title>The Global Catalogue of Microorganisms (GCM) 10K type strain sequencing project: providing services to taxonomists for standard genome sequencing and annotation.</title>
        <authorList>
            <consortium name="The Broad Institute Genomics Platform"/>
            <consortium name="The Broad Institute Genome Sequencing Center for Infectious Disease"/>
            <person name="Wu L."/>
            <person name="Ma J."/>
        </authorList>
    </citation>
    <scope>NUCLEOTIDE SEQUENCE [LARGE SCALE GENOMIC DNA]</scope>
    <source>
        <strain evidence="2">JCM 15309</strain>
    </source>
</reference>
<evidence type="ECO:0000313" key="1">
    <source>
        <dbReference type="EMBL" id="GAA1958726.1"/>
    </source>
</evidence>
<dbReference type="RefSeq" id="WP_344044421.1">
    <property type="nucleotide sequence ID" value="NZ_BAAAPB010000001.1"/>
</dbReference>
<dbReference type="Proteomes" id="UP001500571">
    <property type="component" value="Unassembled WGS sequence"/>
</dbReference>
<dbReference type="EMBL" id="BAAAPB010000001">
    <property type="protein sequence ID" value="GAA1958726.1"/>
    <property type="molecule type" value="Genomic_DNA"/>
</dbReference>
<evidence type="ECO:0000313" key="2">
    <source>
        <dbReference type="Proteomes" id="UP001500571"/>
    </source>
</evidence>
<dbReference type="InterPro" id="IPR013783">
    <property type="entry name" value="Ig-like_fold"/>
</dbReference>